<evidence type="ECO:0000256" key="10">
    <source>
        <dbReference type="ARBA" id="ARBA00029409"/>
    </source>
</evidence>
<comment type="pathway">
    <text evidence="1">Cofactor biosynthesis; tetrahydrofolate biosynthesis; 2-amino-4-hydroxy-6-hydroxymethyl-7,8-dihydropteridine diphosphate from 7,8-dihydroneopterin triphosphate: step 4/4.</text>
</comment>
<dbReference type="NCBIfam" id="TIGR01498">
    <property type="entry name" value="folK"/>
    <property type="match status" value="1"/>
</dbReference>
<keyword evidence="5 14" id="KW-0808">Transferase</keyword>
<dbReference type="GO" id="GO:0016301">
    <property type="term" value="F:kinase activity"/>
    <property type="evidence" value="ECO:0007669"/>
    <property type="project" value="UniProtKB-KW"/>
</dbReference>
<keyword evidence="15" id="KW-1185">Reference proteome</keyword>
<comment type="function">
    <text evidence="10">Catalyzes the transfer of pyrophosphate from adenosine triphosphate (ATP) to 6-hydroxymethyl-7,8-dihydropterin, an enzymatic step in folate biosynthesis pathway.</text>
</comment>
<dbReference type="RefSeq" id="WP_146440140.1">
    <property type="nucleotide sequence ID" value="NZ_SJPL01000001.1"/>
</dbReference>
<accession>A0A5C5Y8M8</accession>
<dbReference type="PANTHER" id="PTHR43071:SF1">
    <property type="entry name" value="2-AMINO-4-HYDROXY-6-HYDROXYMETHYLDIHYDROPTERIDINE PYROPHOSPHOKINASE"/>
    <property type="match status" value="1"/>
</dbReference>
<dbReference type="AlphaFoldDB" id="A0A5C5Y8M8"/>
<organism evidence="14 15">
    <name type="scientific">Crateriforma conspicua</name>
    <dbReference type="NCBI Taxonomy" id="2527996"/>
    <lineage>
        <taxon>Bacteria</taxon>
        <taxon>Pseudomonadati</taxon>
        <taxon>Planctomycetota</taxon>
        <taxon>Planctomycetia</taxon>
        <taxon>Planctomycetales</taxon>
        <taxon>Planctomycetaceae</taxon>
        <taxon>Crateriforma</taxon>
    </lineage>
</organism>
<dbReference type="EMBL" id="SJPL01000001">
    <property type="protein sequence ID" value="TWT72037.1"/>
    <property type="molecule type" value="Genomic_DNA"/>
</dbReference>
<dbReference type="GO" id="GO:0046654">
    <property type="term" value="P:tetrahydrofolate biosynthetic process"/>
    <property type="evidence" value="ECO:0007669"/>
    <property type="project" value="UniProtKB-UniPathway"/>
</dbReference>
<evidence type="ECO:0000256" key="1">
    <source>
        <dbReference type="ARBA" id="ARBA00005051"/>
    </source>
</evidence>
<evidence type="ECO:0000256" key="5">
    <source>
        <dbReference type="ARBA" id="ARBA00022679"/>
    </source>
</evidence>
<dbReference type="PANTHER" id="PTHR43071">
    <property type="entry name" value="2-AMINO-4-HYDROXY-6-HYDROXYMETHYLDIHYDROPTERIDINE PYROPHOSPHOKINASE"/>
    <property type="match status" value="1"/>
</dbReference>
<protein>
    <recommendedName>
        <fullName evidence="4">2-amino-4-hydroxy-6-hydroxymethyldihydropteridine pyrophosphokinase</fullName>
        <ecNumber evidence="3">2.7.6.3</ecNumber>
    </recommendedName>
    <alternativeName>
        <fullName evidence="11">6-hydroxymethyl-7,8-dihydropterin pyrophosphokinase</fullName>
    </alternativeName>
    <alternativeName>
        <fullName evidence="12">7,8-dihydro-6-hydroxymethylpterin-pyrophosphokinase</fullName>
    </alternativeName>
</protein>
<name>A0A5C5Y8M8_9PLAN</name>
<dbReference type="GO" id="GO:0046656">
    <property type="term" value="P:folic acid biosynthetic process"/>
    <property type="evidence" value="ECO:0007669"/>
    <property type="project" value="UniProtKB-KW"/>
</dbReference>
<evidence type="ECO:0000259" key="13">
    <source>
        <dbReference type="Pfam" id="PF01288"/>
    </source>
</evidence>
<dbReference type="CDD" id="cd00483">
    <property type="entry name" value="HPPK"/>
    <property type="match status" value="1"/>
</dbReference>
<keyword evidence="7 14" id="KW-0418">Kinase</keyword>
<evidence type="ECO:0000256" key="4">
    <source>
        <dbReference type="ARBA" id="ARBA00016218"/>
    </source>
</evidence>
<evidence type="ECO:0000313" key="14">
    <source>
        <dbReference type="EMBL" id="TWT72037.1"/>
    </source>
</evidence>
<evidence type="ECO:0000313" key="15">
    <source>
        <dbReference type="Proteomes" id="UP000317238"/>
    </source>
</evidence>
<evidence type="ECO:0000256" key="2">
    <source>
        <dbReference type="ARBA" id="ARBA00005810"/>
    </source>
</evidence>
<keyword evidence="6" id="KW-0547">Nucleotide-binding</keyword>
<evidence type="ECO:0000256" key="6">
    <source>
        <dbReference type="ARBA" id="ARBA00022741"/>
    </source>
</evidence>
<keyword evidence="8" id="KW-0067">ATP-binding</keyword>
<evidence type="ECO:0000256" key="12">
    <source>
        <dbReference type="ARBA" id="ARBA00033413"/>
    </source>
</evidence>
<dbReference type="Gene3D" id="3.30.70.560">
    <property type="entry name" value="7,8-Dihydro-6-hydroxymethylpterin-pyrophosphokinase HPPK"/>
    <property type="match status" value="1"/>
</dbReference>
<dbReference type="Proteomes" id="UP000317238">
    <property type="component" value="Unassembled WGS sequence"/>
</dbReference>
<reference evidence="14 15" key="1">
    <citation type="submission" date="2019-02" db="EMBL/GenBank/DDBJ databases">
        <title>Deep-cultivation of Planctomycetes and their phenomic and genomic characterization uncovers novel biology.</title>
        <authorList>
            <person name="Wiegand S."/>
            <person name="Jogler M."/>
            <person name="Boedeker C."/>
            <person name="Pinto D."/>
            <person name="Vollmers J."/>
            <person name="Rivas-Marin E."/>
            <person name="Kohn T."/>
            <person name="Peeters S.H."/>
            <person name="Heuer A."/>
            <person name="Rast P."/>
            <person name="Oberbeckmann S."/>
            <person name="Bunk B."/>
            <person name="Jeske O."/>
            <person name="Meyerdierks A."/>
            <person name="Storesund J.E."/>
            <person name="Kallscheuer N."/>
            <person name="Luecker S."/>
            <person name="Lage O.M."/>
            <person name="Pohl T."/>
            <person name="Merkel B.J."/>
            <person name="Hornburger P."/>
            <person name="Mueller R.-W."/>
            <person name="Bruemmer F."/>
            <person name="Labrenz M."/>
            <person name="Spormann A.M."/>
            <person name="Op Den Camp H."/>
            <person name="Overmann J."/>
            <person name="Amann R."/>
            <person name="Jetten M.S.M."/>
            <person name="Mascher T."/>
            <person name="Medema M.H."/>
            <person name="Devos D.P."/>
            <person name="Kaster A.-K."/>
            <person name="Ovreas L."/>
            <person name="Rohde M."/>
            <person name="Galperin M.Y."/>
            <person name="Jogler C."/>
        </authorList>
    </citation>
    <scope>NUCLEOTIDE SEQUENCE [LARGE SCALE GENOMIC DNA]</scope>
    <source>
        <strain evidence="14 15">Pan14r</strain>
    </source>
</reference>
<comment type="similarity">
    <text evidence="2">Belongs to the HPPK family.</text>
</comment>
<dbReference type="UniPathway" id="UPA00077">
    <property type="reaction ID" value="UER00155"/>
</dbReference>
<evidence type="ECO:0000256" key="9">
    <source>
        <dbReference type="ARBA" id="ARBA00022909"/>
    </source>
</evidence>
<dbReference type="SUPFAM" id="SSF55083">
    <property type="entry name" value="6-hydroxymethyl-7,8-dihydropterin pyrophosphokinase, HPPK"/>
    <property type="match status" value="1"/>
</dbReference>
<dbReference type="EC" id="2.7.6.3" evidence="3"/>
<proteinExistence type="inferred from homology"/>
<comment type="caution">
    <text evidence="14">The sequence shown here is derived from an EMBL/GenBank/DDBJ whole genome shotgun (WGS) entry which is preliminary data.</text>
</comment>
<gene>
    <name evidence="14" type="primary">folK</name>
    <name evidence="14" type="ORF">Pan14r_43540</name>
</gene>
<dbReference type="InterPro" id="IPR035907">
    <property type="entry name" value="Hppk_sf"/>
</dbReference>
<dbReference type="Pfam" id="PF01288">
    <property type="entry name" value="HPPK"/>
    <property type="match status" value="1"/>
</dbReference>
<dbReference type="GO" id="GO:0003848">
    <property type="term" value="F:2-amino-4-hydroxy-6-hydroxymethyldihydropteridine diphosphokinase activity"/>
    <property type="evidence" value="ECO:0007669"/>
    <property type="project" value="UniProtKB-EC"/>
</dbReference>
<dbReference type="GO" id="GO:0005524">
    <property type="term" value="F:ATP binding"/>
    <property type="evidence" value="ECO:0007669"/>
    <property type="project" value="UniProtKB-KW"/>
</dbReference>
<evidence type="ECO:0000256" key="7">
    <source>
        <dbReference type="ARBA" id="ARBA00022777"/>
    </source>
</evidence>
<keyword evidence="9" id="KW-0289">Folate biosynthesis</keyword>
<dbReference type="InterPro" id="IPR000550">
    <property type="entry name" value="Hppk"/>
</dbReference>
<feature type="domain" description="7,8-dihydro-6-hydroxymethylpterin-pyrophosphokinase" evidence="13">
    <location>
        <begin position="6"/>
        <end position="133"/>
    </location>
</feature>
<evidence type="ECO:0000256" key="3">
    <source>
        <dbReference type="ARBA" id="ARBA00013253"/>
    </source>
</evidence>
<dbReference type="OrthoDB" id="9808041at2"/>
<evidence type="ECO:0000256" key="8">
    <source>
        <dbReference type="ARBA" id="ARBA00022840"/>
    </source>
</evidence>
<evidence type="ECO:0000256" key="11">
    <source>
        <dbReference type="ARBA" id="ARBA00029766"/>
    </source>
</evidence>
<sequence>MSQCLISLGSNLGQRSELLHRAAERVAKSSAVSNFRASRLYETPPIGGPGGQEPFLNAAAAFDTESSAHEILSLLQDVEQWLGRQRLRRWDARSIDLDVVLYGDLVGGDSHLVVPHPRYPARTFVLHPACDVADHYRDPRFGWTIGELSRHVAKAQPSLCLVGGDADLRRLICRRLTQDHGVITFQSTDRVMTAGTIANAPLPPSQIRFAEPPVQESISTDDAAMPAGPWVSDSLPSLDITDRTHWDDPRMPRLIARIQHVTEDSSWPAPHKIWPKGWRYPEYRLEVTDVEWAIGEVASALDSMRCPCRAVTDDGSWWR</sequence>